<sequence length="108" mass="12433">MIQIYINNYLCLVGQNKKENWSLLDNSRESDILFHLSSFPSCYVILKATDIPPKEVIFKCAELCRSNTKYKNLKNIKVDYSFCSNITKGDNVGELEYKSNKKVSTILV</sequence>
<accession>A0A6C0JSR5</accession>
<reference evidence="2" key="1">
    <citation type="journal article" date="2020" name="Nature">
        <title>Giant virus diversity and host interactions through global metagenomics.</title>
        <authorList>
            <person name="Schulz F."/>
            <person name="Roux S."/>
            <person name="Paez-Espino D."/>
            <person name="Jungbluth S."/>
            <person name="Walsh D.A."/>
            <person name="Denef V.J."/>
            <person name="McMahon K.D."/>
            <person name="Konstantinidis K.T."/>
            <person name="Eloe-Fadrosh E.A."/>
            <person name="Kyrpides N.C."/>
            <person name="Woyke T."/>
        </authorList>
    </citation>
    <scope>NUCLEOTIDE SEQUENCE</scope>
    <source>
        <strain evidence="2">GVMAG-S-1038524-41</strain>
    </source>
</reference>
<protein>
    <recommendedName>
        <fullName evidence="1">NFACT RNA-binding domain-containing protein</fullName>
    </recommendedName>
</protein>
<dbReference type="AlphaFoldDB" id="A0A6C0JSR5"/>
<dbReference type="Pfam" id="PF05670">
    <property type="entry name" value="NFACT-R_1"/>
    <property type="match status" value="1"/>
</dbReference>
<organism evidence="2">
    <name type="scientific">viral metagenome</name>
    <dbReference type="NCBI Taxonomy" id="1070528"/>
    <lineage>
        <taxon>unclassified sequences</taxon>
        <taxon>metagenomes</taxon>
        <taxon>organismal metagenomes</taxon>
    </lineage>
</organism>
<feature type="domain" description="NFACT RNA-binding" evidence="1">
    <location>
        <begin position="7"/>
        <end position="94"/>
    </location>
</feature>
<evidence type="ECO:0000259" key="1">
    <source>
        <dbReference type="Pfam" id="PF05670"/>
    </source>
</evidence>
<dbReference type="InterPro" id="IPR008532">
    <property type="entry name" value="NFACT_RNA-bd"/>
</dbReference>
<dbReference type="EMBL" id="MN740669">
    <property type="protein sequence ID" value="QHU06928.1"/>
    <property type="molecule type" value="Genomic_DNA"/>
</dbReference>
<evidence type="ECO:0000313" key="2">
    <source>
        <dbReference type="EMBL" id="QHU06928.1"/>
    </source>
</evidence>
<name>A0A6C0JSR5_9ZZZZ</name>
<proteinExistence type="predicted"/>